<accession>A0A0A1DS06</accession>
<dbReference type="AlphaFoldDB" id="A0A0A1DS06"/>
<dbReference type="Proteomes" id="UP000030300">
    <property type="component" value="Chromosome"/>
</dbReference>
<reference evidence="1 2" key="1">
    <citation type="journal article" date="2015" name="Genome Announc.">
        <title>Complete Genome Sequence of Steroid-Transforming Nocardioides simplex VKM Ac-2033D.</title>
        <authorList>
            <person name="Shtratnikova V.Y."/>
            <person name="Schelkunov M.I."/>
            <person name="Pekov Y.A."/>
            <person name="Fokina V.V."/>
            <person name="Logacheva M.D."/>
            <person name="Sokolov S.L."/>
            <person name="Bragin E.Y."/>
            <person name="Ashapkin V.V."/>
            <person name="Donova M.V."/>
        </authorList>
    </citation>
    <scope>NUCLEOTIDE SEQUENCE [LARGE SCALE GENOMIC DNA]</scope>
    <source>
        <strain evidence="1 2">VKM Ac-2033D</strain>
    </source>
</reference>
<evidence type="ECO:0000313" key="1">
    <source>
        <dbReference type="EMBL" id="AIY18165.1"/>
    </source>
</evidence>
<organism evidence="1 2">
    <name type="scientific">Nocardioides simplex</name>
    <name type="common">Arthrobacter simplex</name>
    <dbReference type="NCBI Taxonomy" id="2045"/>
    <lineage>
        <taxon>Bacteria</taxon>
        <taxon>Bacillati</taxon>
        <taxon>Actinomycetota</taxon>
        <taxon>Actinomycetes</taxon>
        <taxon>Propionibacteriales</taxon>
        <taxon>Nocardioidaceae</taxon>
        <taxon>Pimelobacter</taxon>
    </lineage>
</organism>
<evidence type="ECO:0000313" key="2">
    <source>
        <dbReference type="Proteomes" id="UP000030300"/>
    </source>
</evidence>
<dbReference type="GeneID" id="96610667"/>
<protein>
    <submittedName>
        <fullName evidence="1">Uncharacterized protein</fullName>
    </submittedName>
</protein>
<gene>
    <name evidence="1" type="ORF">KR76_17795</name>
</gene>
<name>A0A0A1DS06_NOCSI</name>
<proteinExistence type="predicted"/>
<keyword evidence="2" id="KW-1185">Reference proteome</keyword>
<dbReference type="RefSeq" id="WP_038680139.1">
    <property type="nucleotide sequence ID" value="NZ_BJMC01000018.1"/>
</dbReference>
<dbReference type="EMBL" id="CP009896">
    <property type="protein sequence ID" value="AIY18165.1"/>
    <property type="molecule type" value="Genomic_DNA"/>
</dbReference>
<dbReference type="KEGG" id="psim:KR76_17795"/>
<sequence>MSHDPSPSRPARPFTRQSTVLELSSTLPGRAFKALIVRQLPPVATEKERQELEDMTVGLPLETLVELSEGKLTWGIADSVLDLANGKPHRLIPRGVGAGAGALKKVASAVRR</sequence>
<dbReference type="HOGENOM" id="CLU_2143258_0_0_11"/>
<dbReference type="OrthoDB" id="3787069at2"/>